<gene>
    <name evidence="3" type="ORF">NCTC8271_04928</name>
</gene>
<keyword evidence="2" id="KW-0812">Transmembrane</keyword>
<feature type="transmembrane region" description="Helical" evidence="2">
    <location>
        <begin position="101"/>
        <end position="122"/>
    </location>
</feature>
<accession>A0A3S4HJI6</accession>
<dbReference type="InterPro" id="IPR036777">
    <property type="entry name" value="Channel_Tsx-like_sf"/>
</dbReference>
<reference evidence="3 4" key="1">
    <citation type="submission" date="2018-12" db="EMBL/GenBank/DDBJ databases">
        <authorList>
            <consortium name="Pathogen Informatics"/>
        </authorList>
    </citation>
    <scope>NUCLEOTIDE SEQUENCE [LARGE SCALE GENOMIC DNA]</scope>
    <source>
        <strain evidence="3 4">NCTC8271</strain>
    </source>
</reference>
<dbReference type="EMBL" id="LR134148">
    <property type="protein sequence ID" value="VEA42634.1"/>
    <property type="molecule type" value="Genomic_DNA"/>
</dbReference>
<dbReference type="SUPFAM" id="SSF111364">
    <property type="entry name" value="Tsx-like channel"/>
    <property type="match status" value="1"/>
</dbReference>
<dbReference type="InterPro" id="IPR018013">
    <property type="entry name" value="Channel_Tsx-like"/>
</dbReference>
<keyword evidence="2" id="KW-0472">Membrane</keyword>
<comment type="similarity">
    <text evidence="1">Belongs to the nucleoside-specific channel-forming outer membrane porin (Tsx) (TC 1.B.10) family.</text>
</comment>
<dbReference type="Proteomes" id="UP000273655">
    <property type="component" value="Chromosome 1"/>
</dbReference>
<protein>
    <submittedName>
        <fullName evidence="3">Nucleoside-specific channel-forming protein Tsx</fullName>
    </submittedName>
</protein>
<evidence type="ECO:0000256" key="2">
    <source>
        <dbReference type="SAM" id="Phobius"/>
    </source>
</evidence>
<dbReference type="AlphaFoldDB" id="A0A3S4HJI6"/>
<dbReference type="Pfam" id="PF03502">
    <property type="entry name" value="Channel_Tsx"/>
    <property type="match status" value="1"/>
</dbReference>
<name>A0A3S4HJI6_SALET</name>
<evidence type="ECO:0000313" key="4">
    <source>
        <dbReference type="Proteomes" id="UP000273655"/>
    </source>
</evidence>
<organism evidence="3 4">
    <name type="scientific">Salmonella enterica I</name>
    <dbReference type="NCBI Taxonomy" id="59201"/>
    <lineage>
        <taxon>Bacteria</taxon>
        <taxon>Pseudomonadati</taxon>
        <taxon>Pseudomonadota</taxon>
        <taxon>Gammaproteobacteria</taxon>
        <taxon>Enterobacterales</taxon>
        <taxon>Enterobacteriaceae</taxon>
        <taxon>Salmonella</taxon>
    </lineage>
</organism>
<sequence>MLLAGLQPIILIYLGEDFVLSDWNEIELDRNDAYTEQQFGRNGLNGGLTLAWKFYPRWKATVTYRYFANKLGYDGYGDQMIYMVRIFILNKIKGVEMKKTVIASMIGLALCATSTLSVVHAACRKNART</sequence>
<evidence type="ECO:0000313" key="3">
    <source>
        <dbReference type="EMBL" id="VEA42634.1"/>
    </source>
</evidence>
<dbReference type="GO" id="GO:0009279">
    <property type="term" value="C:cell outer membrane"/>
    <property type="evidence" value="ECO:0007669"/>
    <property type="project" value="InterPro"/>
</dbReference>
<keyword evidence="2" id="KW-1133">Transmembrane helix</keyword>
<proteinExistence type="inferred from homology"/>
<evidence type="ECO:0000256" key="1">
    <source>
        <dbReference type="ARBA" id="ARBA00008728"/>
    </source>
</evidence>